<comment type="caution">
    <text evidence="8">The sequence shown here is derived from an EMBL/GenBank/DDBJ whole genome shotgun (WGS) entry which is preliminary data.</text>
</comment>
<dbReference type="PROSITE" id="PS51900">
    <property type="entry name" value="CB"/>
    <property type="match status" value="1"/>
</dbReference>
<dbReference type="InterPro" id="IPR004107">
    <property type="entry name" value="Integrase_SAM-like_N"/>
</dbReference>
<keyword evidence="1" id="KW-0159">Chromosome partition</keyword>
<keyword evidence="9" id="KW-1185">Reference proteome</keyword>
<sequence>MTQLAPLITGFLRDYMPNQRGYSPQTCETYAFSFKLLFDFAAKRLRTRPSRLAIEDLDAPMIVAFLTHIERDRGNSVSSRNLRLAAVKAFMRYVEYRVPSALEQIGRIHAIPVKRHDQKLIRHLTMEEVRAILNAPDVTTRSGVRDRAMLHLCFAGGLRVSELVGTLTANLSLQQGASVTIRGKGRKERCLPLWKETARDLRAWLSVRGNVPVPELFVNARGEPMTRAGFEYVLDKHVRKAAETCASLRGRRVSPHQLRHSCAVIMLQATHDIRKVALWLGHADIRTTEVYLRMDPSEKLEAVEAVVPPELRRGRFKAGDALIASLLSDVEGPT</sequence>
<dbReference type="PANTHER" id="PTHR30349:SF81">
    <property type="entry name" value="TYROSINE RECOMBINASE XERC"/>
    <property type="match status" value="1"/>
</dbReference>
<dbReference type="RefSeq" id="WP_094543822.1">
    <property type="nucleotide sequence ID" value="NZ_JBHEEM010000042.1"/>
</dbReference>
<dbReference type="InterPro" id="IPR010998">
    <property type="entry name" value="Integrase_recombinase_N"/>
</dbReference>
<dbReference type="EMBL" id="NNRM01000026">
    <property type="protein sequence ID" value="OYR24925.1"/>
    <property type="molecule type" value="Genomic_DNA"/>
</dbReference>
<gene>
    <name evidence="8" type="ORF">CEV34_5655</name>
</gene>
<dbReference type="Proteomes" id="UP000216188">
    <property type="component" value="Unassembled WGS sequence"/>
</dbReference>
<protein>
    <submittedName>
        <fullName evidence="8">Phage integrase, N-terminal SAM-like domain protein</fullName>
    </submittedName>
</protein>
<dbReference type="InterPro" id="IPR013762">
    <property type="entry name" value="Integrase-like_cat_sf"/>
</dbReference>
<evidence type="ECO:0000256" key="3">
    <source>
        <dbReference type="ARBA" id="ARBA00023125"/>
    </source>
</evidence>
<dbReference type="GO" id="GO:0006310">
    <property type="term" value="P:DNA recombination"/>
    <property type="evidence" value="ECO:0007669"/>
    <property type="project" value="UniProtKB-KW"/>
</dbReference>
<dbReference type="InterPro" id="IPR050090">
    <property type="entry name" value="Tyrosine_recombinase_XerCD"/>
</dbReference>
<dbReference type="Gene3D" id="1.10.150.130">
    <property type="match status" value="1"/>
</dbReference>
<evidence type="ECO:0000256" key="4">
    <source>
        <dbReference type="ARBA" id="ARBA00023172"/>
    </source>
</evidence>
<evidence type="ECO:0000256" key="5">
    <source>
        <dbReference type="PROSITE-ProRule" id="PRU01248"/>
    </source>
</evidence>
<accession>A0A256GCR7</accession>
<dbReference type="InterPro" id="IPR002104">
    <property type="entry name" value="Integrase_catalytic"/>
</dbReference>
<dbReference type="PANTHER" id="PTHR30349">
    <property type="entry name" value="PHAGE INTEGRASE-RELATED"/>
    <property type="match status" value="1"/>
</dbReference>
<dbReference type="Gene3D" id="1.10.443.10">
    <property type="entry name" value="Intergrase catalytic core"/>
    <property type="match status" value="1"/>
</dbReference>
<keyword evidence="4" id="KW-0233">DNA recombination</keyword>
<proteinExistence type="predicted"/>
<keyword evidence="2" id="KW-0229">DNA integration</keyword>
<keyword evidence="3 5" id="KW-0238">DNA-binding</keyword>
<evidence type="ECO:0000259" key="6">
    <source>
        <dbReference type="PROSITE" id="PS51898"/>
    </source>
</evidence>
<evidence type="ECO:0000259" key="7">
    <source>
        <dbReference type="PROSITE" id="PS51900"/>
    </source>
</evidence>
<name>A0A256GCR7_9HYPH</name>
<dbReference type="GO" id="GO:0015074">
    <property type="term" value="P:DNA integration"/>
    <property type="evidence" value="ECO:0007669"/>
    <property type="project" value="UniProtKB-KW"/>
</dbReference>
<evidence type="ECO:0000256" key="2">
    <source>
        <dbReference type="ARBA" id="ARBA00022908"/>
    </source>
</evidence>
<dbReference type="Pfam" id="PF02899">
    <property type="entry name" value="Phage_int_SAM_1"/>
    <property type="match status" value="1"/>
</dbReference>
<dbReference type="PROSITE" id="PS51898">
    <property type="entry name" value="TYR_RECOMBINASE"/>
    <property type="match status" value="1"/>
</dbReference>
<organism evidence="8 9">
    <name type="scientific">Brucella pseudogrignonensis</name>
    <dbReference type="NCBI Taxonomy" id="419475"/>
    <lineage>
        <taxon>Bacteria</taxon>
        <taxon>Pseudomonadati</taxon>
        <taxon>Pseudomonadota</taxon>
        <taxon>Alphaproteobacteria</taxon>
        <taxon>Hyphomicrobiales</taxon>
        <taxon>Brucellaceae</taxon>
        <taxon>Brucella/Ochrobactrum group</taxon>
        <taxon>Brucella</taxon>
    </lineage>
</organism>
<evidence type="ECO:0000313" key="8">
    <source>
        <dbReference type="EMBL" id="OYR24925.1"/>
    </source>
</evidence>
<evidence type="ECO:0000256" key="1">
    <source>
        <dbReference type="ARBA" id="ARBA00022829"/>
    </source>
</evidence>
<dbReference type="GO" id="GO:0003677">
    <property type="term" value="F:DNA binding"/>
    <property type="evidence" value="ECO:0007669"/>
    <property type="project" value="UniProtKB-UniRule"/>
</dbReference>
<dbReference type="GO" id="GO:0007059">
    <property type="term" value="P:chromosome segregation"/>
    <property type="evidence" value="ECO:0007669"/>
    <property type="project" value="UniProtKB-KW"/>
</dbReference>
<dbReference type="AlphaFoldDB" id="A0A256GCR7"/>
<feature type="domain" description="Tyr recombinase" evidence="6">
    <location>
        <begin position="119"/>
        <end position="304"/>
    </location>
</feature>
<dbReference type="InterPro" id="IPR011010">
    <property type="entry name" value="DNA_brk_join_enz"/>
</dbReference>
<evidence type="ECO:0000313" key="9">
    <source>
        <dbReference type="Proteomes" id="UP000216188"/>
    </source>
</evidence>
<dbReference type="Pfam" id="PF00589">
    <property type="entry name" value="Phage_integrase"/>
    <property type="match status" value="1"/>
</dbReference>
<dbReference type="SUPFAM" id="SSF56349">
    <property type="entry name" value="DNA breaking-rejoining enzymes"/>
    <property type="match status" value="1"/>
</dbReference>
<reference evidence="8 9" key="1">
    <citation type="submission" date="2017-07" db="EMBL/GenBank/DDBJ databases">
        <title>Phylogenetic study on the rhizospheric bacterium Ochrobactrum sp. A44.</title>
        <authorList>
            <person name="Krzyzanowska D.M."/>
            <person name="Ossowicki A."/>
            <person name="Rajewska M."/>
            <person name="Maciag T."/>
            <person name="Kaczynski Z."/>
            <person name="Czerwicka M."/>
            <person name="Jafra S."/>
        </authorList>
    </citation>
    <scope>NUCLEOTIDE SEQUENCE [LARGE SCALE GENOMIC DNA]</scope>
    <source>
        <strain evidence="8 9">CCUG 30717</strain>
    </source>
</reference>
<feature type="domain" description="Core-binding (CB)" evidence="7">
    <location>
        <begin position="2"/>
        <end position="95"/>
    </location>
</feature>
<dbReference type="InterPro" id="IPR044068">
    <property type="entry name" value="CB"/>
</dbReference>